<gene>
    <name evidence="6" type="ORF">KEU06_16900</name>
</gene>
<dbReference type="PIRSF" id="PIRSF000538">
    <property type="entry name" value="GlpK"/>
    <property type="match status" value="1"/>
</dbReference>
<keyword evidence="7" id="KW-1185">Reference proteome</keyword>
<dbReference type="Gene3D" id="3.30.420.40">
    <property type="match status" value="1"/>
</dbReference>
<dbReference type="InterPro" id="IPR006003">
    <property type="entry name" value="FGGY_RbtK-like"/>
</dbReference>
<reference evidence="6" key="1">
    <citation type="submission" date="2021-04" db="EMBL/GenBank/DDBJ databases">
        <title>Pseudaminobacter soli sp. nov., isolated from paddy soil contaminated by heavy metals.</title>
        <authorList>
            <person name="Zhang K."/>
        </authorList>
    </citation>
    <scope>NUCLEOTIDE SEQUENCE</scope>
    <source>
        <strain evidence="6">19-2017</strain>
    </source>
</reference>
<evidence type="ECO:0000313" key="7">
    <source>
        <dbReference type="Proteomes" id="UP000680348"/>
    </source>
</evidence>
<evidence type="ECO:0000259" key="4">
    <source>
        <dbReference type="Pfam" id="PF00370"/>
    </source>
</evidence>
<dbReference type="Pfam" id="PF02782">
    <property type="entry name" value="FGGY_C"/>
    <property type="match status" value="1"/>
</dbReference>
<dbReference type="InterPro" id="IPR018484">
    <property type="entry name" value="FGGY_N"/>
</dbReference>
<dbReference type="PANTHER" id="PTHR43435">
    <property type="entry name" value="RIBULOKINASE"/>
    <property type="match status" value="1"/>
</dbReference>
<dbReference type="AlphaFoldDB" id="A0A942E494"/>
<dbReference type="SUPFAM" id="SSF53067">
    <property type="entry name" value="Actin-like ATPase domain"/>
    <property type="match status" value="2"/>
</dbReference>
<evidence type="ECO:0000259" key="5">
    <source>
        <dbReference type="Pfam" id="PF02782"/>
    </source>
</evidence>
<dbReference type="InterPro" id="IPR000577">
    <property type="entry name" value="Carb_kinase_FGGY"/>
</dbReference>
<dbReference type="GO" id="GO:0005737">
    <property type="term" value="C:cytoplasm"/>
    <property type="evidence" value="ECO:0007669"/>
    <property type="project" value="TreeGrafter"/>
</dbReference>
<dbReference type="Proteomes" id="UP000680348">
    <property type="component" value="Unassembled WGS sequence"/>
</dbReference>
<accession>A0A942E494</accession>
<dbReference type="GO" id="GO:0019150">
    <property type="term" value="F:D-ribulokinase activity"/>
    <property type="evidence" value="ECO:0007669"/>
    <property type="project" value="TreeGrafter"/>
</dbReference>
<dbReference type="Gene3D" id="1.20.58.2240">
    <property type="match status" value="1"/>
</dbReference>
<evidence type="ECO:0000256" key="1">
    <source>
        <dbReference type="ARBA" id="ARBA00009156"/>
    </source>
</evidence>
<evidence type="ECO:0000313" key="6">
    <source>
        <dbReference type="EMBL" id="MBS3650295.1"/>
    </source>
</evidence>
<dbReference type="RefSeq" id="WP_188255858.1">
    <property type="nucleotide sequence ID" value="NZ_JABVCF010000009.1"/>
</dbReference>
<keyword evidence="2" id="KW-0808">Transferase</keyword>
<protein>
    <submittedName>
        <fullName evidence="6">FGGY-family carbohydrate kinase</fullName>
    </submittedName>
</protein>
<dbReference type="Pfam" id="PF00370">
    <property type="entry name" value="FGGY_N"/>
    <property type="match status" value="1"/>
</dbReference>
<dbReference type="InterPro" id="IPR043129">
    <property type="entry name" value="ATPase_NBD"/>
</dbReference>
<dbReference type="PANTHER" id="PTHR43435:SF4">
    <property type="entry name" value="FGGY CARBOHYDRATE KINASE DOMAIN-CONTAINING PROTEIN"/>
    <property type="match status" value="1"/>
</dbReference>
<proteinExistence type="inferred from homology"/>
<evidence type="ECO:0000256" key="2">
    <source>
        <dbReference type="ARBA" id="ARBA00022679"/>
    </source>
</evidence>
<dbReference type="GO" id="GO:0019321">
    <property type="term" value="P:pentose metabolic process"/>
    <property type="evidence" value="ECO:0007669"/>
    <property type="project" value="TreeGrafter"/>
</dbReference>
<dbReference type="EMBL" id="JAGWCR010000009">
    <property type="protein sequence ID" value="MBS3650295.1"/>
    <property type="molecule type" value="Genomic_DNA"/>
</dbReference>
<dbReference type="NCBIfam" id="TIGR01315">
    <property type="entry name" value="5C_CHO_kinase"/>
    <property type="match status" value="1"/>
</dbReference>
<sequence>MQQFVCAVDVGTGSARAGIFDLSGELLGRAEVPILTRQVRPGEGEHDSRQIWESVCEAVRAARSQAGVAAEAVRGIAFDATCSLVVRGGDGAQLPVSPDGEAHWDTIAWFDHRALREADECSGFEHEVLANAGGRMSPEMQLPKLMWLKRHLPGTWRAAGAISDLADFLACSASGSDVRSQSTLACKWGYLPHRADPCPREFLEAVGLEDLTERAGISSGVARLGTGVGRLTQRAATALGLSAECWVGAGVVDAYAGALGVLGGLSAGELTGHAALIGGTSSCIMFASETPKPLPSVWGPYLDSALPGLWMSEAGQSATGALLDHVIRLHGKEPSAEMHARIAARVRELRCIEGPDFASRLHVVPDFHGRRAPDSDPHALGVISGLSLDVSFDSLWRLYWRSCVGIALGARKIIETLRQSGRAITTLHVAGGHLRSQLLMELYSDVLDCIIVEPQSPDPMLLGTAMIAAASAGLHPDLAAAARRMSSNGVVRPGTGASYELDYRIFLELQRQRREIEAMMRSDDASVRNLS</sequence>
<keyword evidence="3 6" id="KW-0418">Kinase</keyword>
<dbReference type="InterPro" id="IPR018485">
    <property type="entry name" value="FGGY_C"/>
</dbReference>
<comment type="caution">
    <text evidence="6">The sequence shown here is derived from an EMBL/GenBank/DDBJ whole genome shotgun (WGS) entry which is preliminary data.</text>
</comment>
<dbReference type="CDD" id="cd07782">
    <property type="entry name" value="ASKHA_NBD_FGGY_D-RBK"/>
    <property type="match status" value="1"/>
</dbReference>
<name>A0A942E494_9HYPH</name>
<evidence type="ECO:0000256" key="3">
    <source>
        <dbReference type="ARBA" id="ARBA00022777"/>
    </source>
</evidence>
<organism evidence="6 7">
    <name type="scientific">Pseudaminobacter soli</name>
    <name type="common">ex Zhang et al. 2022</name>
    <dbReference type="NCBI Taxonomy" id="2831468"/>
    <lineage>
        <taxon>Bacteria</taxon>
        <taxon>Pseudomonadati</taxon>
        <taxon>Pseudomonadota</taxon>
        <taxon>Alphaproteobacteria</taxon>
        <taxon>Hyphomicrobiales</taxon>
        <taxon>Phyllobacteriaceae</taxon>
        <taxon>Pseudaminobacter</taxon>
    </lineage>
</organism>
<feature type="domain" description="Carbohydrate kinase FGGY N-terminal" evidence="4">
    <location>
        <begin position="6"/>
        <end position="260"/>
    </location>
</feature>
<comment type="similarity">
    <text evidence="1">Belongs to the FGGY kinase family.</text>
</comment>
<feature type="domain" description="Carbohydrate kinase FGGY C-terminal" evidence="5">
    <location>
        <begin position="275"/>
        <end position="471"/>
    </location>
</feature>